<evidence type="ECO:0000313" key="3">
    <source>
        <dbReference type="Proteomes" id="UP000318102"/>
    </source>
</evidence>
<organism evidence="2 3">
    <name type="scientific">Paenibacillus agilis</name>
    <dbReference type="NCBI Taxonomy" id="3020863"/>
    <lineage>
        <taxon>Bacteria</taxon>
        <taxon>Bacillati</taxon>
        <taxon>Bacillota</taxon>
        <taxon>Bacilli</taxon>
        <taxon>Bacillales</taxon>
        <taxon>Paenibacillaceae</taxon>
        <taxon>Paenibacillus</taxon>
    </lineage>
</organism>
<name>A0A559J2S4_9BACL</name>
<dbReference type="Pfam" id="PF19749">
    <property type="entry name" value="DUF6236"/>
    <property type="match status" value="1"/>
</dbReference>
<gene>
    <name evidence="2" type="ORF">FPZ44_14335</name>
</gene>
<dbReference type="Proteomes" id="UP000318102">
    <property type="component" value="Unassembled WGS sequence"/>
</dbReference>
<keyword evidence="1" id="KW-0175">Coiled coil</keyword>
<dbReference type="InterPro" id="IPR046203">
    <property type="entry name" value="DUF6236"/>
</dbReference>
<comment type="caution">
    <text evidence="2">The sequence shown here is derived from an EMBL/GenBank/DDBJ whole genome shotgun (WGS) entry which is preliminary data.</text>
</comment>
<feature type="coiled-coil region" evidence="1">
    <location>
        <begin position="222"/>
        <end position="256"/>
    </location>
</feature>
<proteinExistence type="predicted"/>
<dbReference type="EMBL" id="VNJK01000001">
    <property type="protein sequence ID" value="TVX94126.1"/>
    <property type="molecule type" value="Genomic_DNA"/>
</dbReference>
<protein>
    <submittedName>
        <fullName evidence="2">Uncharacterized protein</fullName>
    </submittedName>
</protein>
<keyword evidence="3" id="KW-1185">Reference proteome</keyword>
<evidence type="ECO:0000313" key="2">
    <source>
        <dbReference type="EMBL" id="TVX94126.1"/>
    </source>
</evidence>
<dbReference type="RefSeq" id="WP_144991241.1">
    <property type="nucleotide sequence ID" value="NZ_VNJK01000001.1"/>
</dbReference>
<dbReference type="AlphaFoldDB" id="A0A559J2S4"/>
<reference evidence="2 3" key="1">
    <citation type="submission" date="2019-07" db="EMBL/GenBank/DDBJ databases">
        <authorList>
            <person name="Kim J."/>
        </authorList>
    </citation>
    <scope>NUCLEOTIDE SEQUENCE [LARGE SCALE GENOMIC DNA]</scope>
    <source>
        <strain evidence="2 3">N4</strain>
    </source>
</reference>
<accession>A0A559J2S4</accession>
<evidence type="ECO:0000256" key="1">
    <source>
        <dbReference type="SAM" id="Coils"/>
    </source>
</evidence>
<sequence length="365" mass="42051">MRRTIMYYPNIEIPDGYWLKKALLYWDEVSSIVPREVENELYSNSTAINYLKHEGEFRPIYPDHMLNSMYFEEFEKECLRKVKVYLKGSGTNQQRNNRIFENRIHNEKIFNSYGVHRGKLSSRIMEFLDSNGLVTRSGDNWVNFDNILATIYMANLAKYTALSDVNHTVIGTDQISEINRIYPIKYATKQPVVNKVPVVNLSLNILPTPNTDVPYKKIVSFKRKYRDELLAFRNVINEFEKQISNAETEYDMKEQIITFKESVERGCRETTKMLKGAGINTFLTSLRSVINLKSPTMVTTYAGIVGQKLTDLHPAITLSGIAVTGIVDLSVNYIALSKSTQEKLSDKGFLYLHHAKRRGIVNDFI</sequence>
<dbReference type="OrthoDB" id="7054050at2"/>